<proteinExistence type="predicted"/>
<dbReference type="EMBL" id="LTAN01000003">
    <property type="protein sequence ID" value="OBR11674.1"/>
    <property type="molecule type" value="Genomic_DNA"/>
</dbReference>
<evidence type="ECO:0000313" key="2">
    <source>
        <dbReference type="EMBL" id="OBR11674.1"/>
    </source>
</evidence>
<keyword evidence="3" id="KW-1185">Reference proteome</keyword>
<dbReference type="OrthoDB" id="4455544at2759"/>
<reference evidence="3" key="1">
    <citation type="journal article" date="2017" name="BMC Genomics">
        <title>Gapless genome assembly of Colletotrichum higginsianum reveals chromosome structure and association of transposable elements with secondary metabolite gene clusters.</title>
        <authorList>
            <person name="Dallery J.-F."/>
            <person name="Lapalu N."/>
            <person name="Zampounis A."/>
            <person name="Pigne S."/>
            <person name="Luyten I."/>
            <person name="Amselem J."/>
            <person name="Wittenberg A.H.J."/>
            <person name="Zhou S."/>
            <person name="de Queiroz M.V."/>
            <person name="Robin G.P."/>
            <person name="Auger A."/>
            <person name="Hainaut M."/>
            <person name="Henrissat B."/>
            <person name="Kim K.-T."/>
            <person name="Lee Y.-H."/>
            <person name="Lespinet O."/>
            <person name="Schwartz D.C."/>
            <person name="Thon M.R."/>
            <person name="O'Connell R.J."/>
        </authorList>
    </citation>
    <scope>NUCLEOTIDE SEQUENCE [LARGE SCALE GENOMIC DNA]</scope>
    <source>
        <strain evidence="3">IMI 349063</strain>
    </source>
</reference>
<evidence type="ECO:0000313" key="3">
    <source>
        <dbReference type="Proteomes" id="UP000092177"/>
    </source>
</evidence>
<sequence>MKQVVGSPFWGLGKDDCVGEDEIIRDVAKASLNYADKPMKSIEFNAKKRSNARNGIYEKLHQLLHLRVRAYIHAIVEKLLDKSIPLKFHFLNNNCQRFCDAIIDRNVFGSFMIYARKCQEKKHCSSPVLYLLSFVSRIGCHDGFPRRVVPSSRATAANGHTEEFLLRFRRFDHHNETDIIDSLVEYWTDWGGFPEPVFRQQSLFPWDCTEARIQEEEAERPQVKCGKCSLAKHLWAFPFDAWSVAQLHIFRERRYYALPSSIPGDDNIVRTQIGYREWMHNRLSVLEAVQVLGRVAVAMRQSGIFRNSCQWNFEACGLVFPNTAPARRLSRRRKKLQKLAKERRGRLVIQPSSASIVHDRIKLAGIHRAQPMGYHYDQDMLHDCTLADWADLAHDDQVAAYTALRDYQAEHVDEIIAAAKRRWTETSQSSVQNRTPGSGTRYLDWQDLLVPEGCDGSGAEVSFQADDKSKADGKSKVDDAKCDCVCDPTALSGFGVGWDFREGHSGFSADIGYGGFDGGGGGGGMGGDSSHGGGSMSTGDGGGGGGGGGSSAGAN</sequence>
<feature type="compositionally biased region" description="Basic and acidic residues" evidence="1">
    <location>
        <begin position="465"/>
        <end position="479"/>
    </location>
</feature>
<organism evidence="2 3">
    <name type="scientific">Colletotrichum higginsianum (strain IMI 349063)</name>
    <name type="common">Crucifer anthracnose fungus</name>
    <dbReference type="NCBI Taxonomy" id="759273"/>
    <lineage>
        <taxon>Eukaryota</taxon>
        <taxon>Fungi</taxon>
        <taxon>Dikarya</taxon>
        <taxon>Ascomycota</taxon>
        <taxon>Pezizomycotina</taxon>
        <taxon>Sordariomycetes</taxon>
        <taxon>Hypocreomycetidae</taxon>
        <taxon>Glomerellales</taxon>
        <taxon>Glomerellaceae</taxon>
        <taxon>Colletotrichum</taxon>
        <taxon>Colletotrichum destructivum species complex</taxon>
    </lineage>
</organism>
<dbReference type="GeneID" id="28863052"/>
<feature type="region of interest" description="Disordered" evidence="1">
    <location>
        <begin position="522"/>
        <end position="555"/>
    </location>
</feature>
<dbReference type="KEGG" id="chig:CH63R_03970"/>
<dbReference type="Proteomes" id="UP000092177">
    <property type="component" value="Chromosome 3"/>
</dbReference>
<dbReference type="VEuPathDB" id="FungiDB:CH63R_03970"/>
<comment type="caution">
    <text evidence="2">The sequence shown here is derived from an EMBL/GenBank/DDBJ whole genome shotgun (WGS) entry which is preliminary data.</text>
</comment>
<dbReference type="RefSeq" id="XP_018160191.1">
    <property type="nucleotide sequence ID" value="XM_018298945.1"/>
</dbReference>
<dbReference type="AlphaFoldDB" id="A0A1B7YIG7"/>
<feature type="region of interest" description="Disordered" evidence="1">
    <location>
        <begin position="460"/>
        <end position="479"/>
    </location>
</feature>
<protein>
    <submittedName>
        <fullName evidence="2">Uncharacterized protein</fullName>
    </submittedName>
</protein>
<name>A0A1B7YIG7_COLHI</name>
<evidence type="ECO:0000256" key="1">
    <source>
        <dbReference type="SAM" id="MobiDB-lite"/>
    </source>
</evidence>
<accession>A0A1B7YIG7</accession>
<gene>
    <name evidence="2" type="ORF">CH63R_03970</name>
</gene>